<dbReference type="EMBL" id="JALBUF010000013">
    <property type="protein sequence ID" value="MCI0184373.1"/>
    <property type="molecule type" value="Genomic_DNA"/>
</dbReference>
<reference evidence="2" key="1">
    <citation type="submission" date="2022-03" db="EMBL/GenBank/DDBJ databases">
        <title>Draft Genome Sequence of Firmicute Strain S0AB, a Heterotrophic Iron/Sulfur-Oxidizing Extreme Acidophile.</title>
        <authorList>
            <person name="Vergara E."/>
            <person name="Pakostova E."/>
            <person name="Johnson D.B."/>
            <person name="Holmes D.S."/>
        </authorList>
    </citation>
    <scope>NUCLEOTIDE SEQUENCE</scope>
    <source>
        <strain evidence="2">S0AB</strain>
    </source>
</reference>
<dbReference type="Gene3D" id="1.20.120.450">
    <property type="entry name" value="dinb family like domain"/>
    <property type="match status" value="1"/>
</dbReference>
<evidence type="ECO:0000313" key="3">
    <source>
        <dbReference type="Proteomes" id="UP001139263"/>
    </source>
</evidence>
<dbReference type="Pfam" id="PF12867">
    <property type="entry name" value="DinB_2"/>
    <property type="match status" value="1"/>
</dbReference>
<organism evidence="2 3">
    <name type="scientific">Sulfoacidibacillus ferrooxidans</name>
    <dbReference type="NCBI Taxonomy" id="2005001"/>
    <lineage>
        <taxon>Bacteria</taxon>
        <taxon>Bacillati</taxon>
        <taxon>Bacillota</taxon>
        <taxon>Bacilli</taxon>
        <taxon>Bacillales</taxon>
        <taxon>Alicyclobacillaceae</taxon>
        <taxon>Sulfoacidibacillus</taxon>
    </lineage>
</organism>
<feature type="domain" description="DinB-like" evidence="1">
    <location>
        <begin position="28"/>
        <end position="143"/>
    </location>
</feature>
<dbReference type="Proteomes" id="UP001139263">
    <property type="component" value="Unassembled WGS sequence"/>
</dbReference>
<gene>
    <name evidence="2" type="ORF">MM817_02670</name>
</gene>
<dbReference type="InterPro" id="IPR024775">
    <property type="entry name" value="DinB-like"/>
</dbReference>
<keyword evidence="3" id="KW-1185">Reference proteome</keyword>
<dbReference type="AlphaFoldDB" id="A0A9X2ACN8"/>
<protein>
    <recommendedName>
        <fullName evidence="1">DinB-like domain-containing protein</fullName>
    </recommendedName>
</protein>
<accession>A0A9X2ACN8</accession>
<dbReference type="RefSeq" id="WP_241716000.1">
    <property type="nucleotide sequence ID" value="NZ_JALBUF010000013.1"/>
</dbReference>
<evidence type="ECO:0000259" key="1">
    <source>
        <dbReference type="Pfam" id="PF12867"/>
    </source>
</evidence>
<dbReference type="InterPro" id="IPR034660">
    <property type="entry name" value="DinB/YfiT-like"/>
</dbReference>
<evidence type="ECO:0000313" key="2">
    <source>
        <dbReference type="EMBL" id="MCI0184373.1"/>
    </source>
</evidence>
<name>A0A9X2ACN8_9BACL</name>
<proteinExistence type="predicted"/>
<sequence length="161" mass="17970">MESGQHLQQTLLNGLHGRGSHLNPANVFEDLDCKLVVEHPSGVPHSIWQIINHMIYWQEFSLALLSNDTPKTPEHASDSWMDTAIPARESEWISAVNTFLEGLHAAKGFIDDLDKTVAARQGRSRAEVIGMLIGHNSYHLGQIVFLRQILGAWLPSLGDTW</sequence>
<comment type="caution">
    <text evidence="2">The sequence shown here is derived from an EMBL/GenBank/DDBJ whole genome shotgun (WGS) entry which is preliminary data.</text>
</comment>
<dbReference type="SUPFAM" id="SSF109854">
    <property type="entry name" value="DinB/YfiT-like putative metalloenzymes"/>
    <property type="match status" value="1"/>
</dbReference>